<dbReference type="PANTHER" id="PTHR18896">
    <property type="entry name" value="PHOSPHOLIPASE D"/>
    <property type="match status" value="1"/>
</dbReference>
<dbReference type="PANTHER" id="PTHR18896:SF76">
    <property type="entry name" value="PHOSPHOLIPASE"/>
    <property type="match status" value="1"/>
</dbReference>
<dbReference type="Proteomes" id="UP001295684">
    <property type="component" value="Unassembled WGS sequence"/>
</dbReference>
<dbReference type="InterPro" id="IPR036871">
    <property type="entry name" value="PX_dom_sf"/>
</dbReference>
<keyword evidence="5" id="KW-0443">Lipid metabolism</keyword>
<evidence type="ECO:0000256" key="3">
    <source>
        <dbReference type="ARBA" id="ARBA00022801"/>
    </source>
</evidence>
<comment type="caution">
    <text evidence="9">The sequence shown here is derived from an EMBL/GenBank/DDBJ whole genome shotgun (WGS) entry which is preliminary data.</text>
</comment>
<evidence type="ECO:0000256" key="6">
    <source>
        <dbReference type="PIRNR" id="PIRNR009376"/>
    </source>
</evidence>
<keyword evidence="2" id="KW-0677">Repeat</keyword>
<protein>
    <recommendedName>
        <fullName evidence="6">Phospholipase</fullName>
        <ecNumber evidence="6">3.1.4.4</ecNumber>
    </recommendedName>
</protein>
<comment type="similarity">
    <text evidence="6">Belongs to the phospholipase D family.</text>
</comment>
<evidence type="ECO:0000256" key="5">
    <source>
        <dbReference type="ARBA" id="ARBA00023098"/>
    </source>
</evidence>
<gene>
    <name evidence="9" type="ORF">ECRASSUSDP1_LOCUS9869</name>
</gene>
<dbReference type="Pfam" id="PF13091">
    <property type="entry name" value="PLDc_2"/>
    <property type="match status" value="1"/>
</dbReference>
<accession>A0AAD1XBW3</accession>
<dbReference type="Gene3D" id="3.30.1520.10">
    <property type="entry name" value="Phox-like domain"/>
    <property type="match status" value="1"/>
</dbReference>
<sequence>MNDYADEEKQNYVGGSATKPSVAASLECATFYGTSCFGAEEYVHGGANGKLKKEFAQTGRAWKKMVGFTIQVSYNDKKWKIVKRRNNFKNLHRRLKADIEDDGKAFDIAFPEYKDSVDETEQVRAESLDACCEYLNTLATYPDVFTNRIFLEFCEVSEVTFQLGGAVIYKEGTLKRKSGGRFKQESTWKHKLCGGCCRTWAKRWFVVTDQYILLLTDSEDHDPDESMLIDKEFHVVYGKEQTEDELGITIINQHRRLELIAEDPFEWTTWLRALKTAIDFNGLQSKVMRSYDSFSPMRAENHVEFFINAHDYWNRLYDELMAAESEVFITDWWMTPGLYLRRPVNMYNGDMDYARLDNVLLTLAHKGVKVWILVWKEVEVGGMLYNSSQHVKDTLEALHPNIKVMRHPNTLVQMWSHHEKICVIDQRRAFAGGIDLCMGRYDIAEHPLKDKGDSHGTYTFPGKDYSNSRIKDFVEVEDTRKELIDRNTTPRMPWQDIHLFVRGEVAQDLAVHFIEYWNNAKVDVEGTPDNDGGYLWPVENLMDTSAGFRGKHADGTIDDLRDFDENEEFGIIGKDYAEHIVEEADNQIEVDKGAEDEDEEVLERAFHGGEEDYNSGVVEMEEEEKFNIGRNLEAYEGEKGSTMRDLTQNPTFFTRVLRTIPRRTRRGMKSKRIENENLVERMDNFIERKQKSATSAYNLKKLFKGVVRSETHETLERHKLMSDFVKTLTPEERILLKQQIRESKYQQDQRKRSGAAMDRIIGKFVKKKQGTCKCQVLRSSCNWSTGILRVEHSIMNAYIDLILNAEKFIYIENQFFMSNAGGGGILKNQITEAIKDRIIRAHQNGENFRVYIFVPLMPGFEGDITKSDSQVLKFQVKFQQETINKGPNSIFTKLRRKGINAEDYIGFYALRNHDVFDDGPKTEMIYIHSKLLIVDDRVVIIGSANINDRSMLGSRDSEVCVLVQDTEKVDSVMDGQDFQVGRAVHEFRKRLMCQHIGVEDEDEIIDCASDEFWQFIKERAETNSEIYYKIFKAEPSNHQRNFDDLLADREAMENMSVQQKFDVYEKYIDGVIGHIVQYPIHYMANESLALDALDYHHLVPKISFT</sequence>
<dbReference type="GO" id="GO:0035556">
    <property type="term" value="P:intracellular signal transduction"/>
    <property type="evidence" value="ECO:0007669"/>
    <property type="project" value="InterPro"/>
</dbReference>
<evidence type="ECO:0000313" key="9">
    <source>
        <dbReference type="EMBL" id="CAI2368575.1"/>
    </source>
</evidence>
<dbReference type="CDD" id="cd09141">
    <property type="entry name" value="PLDc_vPLD1_2_yPLD_like_2"/>
    <property type="match status" value="1"/>
</dbReference>
<dbReference type="FunFam" id="3.30.870.10:FF:000011">
    <property type="entry name" value="Phospholipase"/>
    <property type="match status" value="1"/>
</dbReference>
<dbReference type="GO" id="GO:0004630">
    <property type="term" value="F:phospholipase D activity"/>
    <property type="evidence" value="ECO:0007669"/>
    <property type="project" value="UniProtKB-UniRule"/>
</dbReference>
<evidence type="ECO:0000259" key="7">
    <source>
        <dbReference type="PROSITE" id="PS50003"/>
    </source>
</evidence>
<dbReference type="Gene3D" id="2.30.29.30">
    <property type="entry name" value="Pleckstrin-homology domain (PH domain)/Phosphotyrosine-binding domain (PTB)"/>
    <property type="match status" value="1"/>
</dbReference>
<dbReference type="GO" id="GO:0006654">
    <property type="term" value="P:phosphatidic acid biosynthetic process"/>
    <property type="evidence" value="ECO:0007669"/>
    <property type="project" value="InterPro"/>
</dbReference>
<dbReference type="InterPro" id="IPR001736">
    <property type="entry name" value="PLipase_D/transphosphatidylase"/>
</dbReference>
<dbReference type="PROSITE" id="PS50003">
    <property type="entry name" value="PH_DOMAIN"/>
    <property type="match status" value="1"/>
</dbReference>
<dbReference type="CDD" id="cd06093">
    <property type="entry name" value="PX_domain"/>
    <property type="match status" value="1"/>
</dbReference>
<dbReference type="InterPro" id="IPR016555">
    <property type="entry name" value="PLipase_D_euk"/>
</dbReference>
<feature type="domain" description="PLD phosphodiesterase" evidence="8">
    <location>
        <begin position="923"/>
        <end position="950"/>
    </location>
</feature>
<dbReference type="InterPro" id="IPR025202">
    <property type="entry name" value="PLD-like_dom"/>
</dbReference>
<reference evidence="9" key="1">
    <citation type="submission" date="2023-07" db="EMBL/GenBank/DDBJ databases">
        <authorList>
            <consortium name="AG Swart"/>
            <person name="Singh M."/>
            <person name="Singh A."/>
            <person name="Seah K."/>
            <person name="Emmerich C."/>
        </authorList>
    </citation>
    <scope>NUCLEOTIDE SEQUENCE</scope>
    <source>
        <strain evidence="9">DP1</strain>
    </source>
</reference>
<dbReference type="InterPro" id="IPR001849">
    <property type="entry name" value="PH_domain"/>
</dbReference>
<evidence type="ECO:0000256" key="2">
    <source>
        <dbReference type="ARBA" id="ARBA00022737"/>
    </source>
</evidence>
<dbReference type="Gene3D" id="3.30.870.10">
    <property type="entry name" value="Endonuclease Chain A"/>
    <property type="match status" value="2"/>
</dbReference>
<feature type="domain" description="PLD phosphodiesterase" evidence="8">
    <location>
        <begin position="413"/>
        <end position="440"/>
    </location>
</feature>
<dbReference type="Pfam" id="PF00169">
    <property type="entry name" value="PH"/>
    <property type="match status" value="1"/>
</dbReference>
<comment type="catalytic activity">
    <reaction evidence="1 6">
        <text>a 1,2-diacyl-sn-glycero-3-phosphocholine + H2O = a 1,2-diacyl-sn-glycero-3-phosphate + choline + H(+)</text>
        <dbReference type="Rhea" id="RHEA:14445"/>
        <dbReference type="ChEBI" id="CHEBI:15354"/>
        <dbReference type="ChEBI" id="CHEBI:15377"/>
        <dbReference type="ChEBI" id="CHEBI:15378"/>
        <dbReference type="ChEBI" id="CHEBI:57643"/>
        <dbReference type="ChEBI" id="CHEBI:58608"/>
        <dbReference type="EC" id="3.1.4.4"/>
    </reaction>
</comment>
<proteinExistence type="inferred from homology"/>
<dbReference type="SMART" id="SM00233">
    <property type="entry name" value="PH"/>
    <property type="match status" value="1"/>
</dbReference>
<feature type="domain" description="PH" evidence="7">
    <location>
        <begin position="167"/>
        <end position="279"/>
    </location>
</feature>
<name>A0AAD1XBW3_EUPCR</name>
<dbReference type="SUPFAM" id="SSF64268">
    <property type="entry name" value="PX domain"/>
    <property type="match status" value="1"/>
</dbReference>
<dbReference type="Pfam" id="PF00614">
    <property type="entry name" value="PLDc"/>
    <property type="match status" value="1"/>
</dbReference>
<dbReference type="SUPFAM" id="SSF50729">
    <property type="entry name" value="PH domain-like"/>
    <property type="match status" value="1"/>
</dbReference>
<dbReference type="EC" id="3.1.4.4" evidence="6"/>
<evidence type="ECO:0000259" key="8">
    <source>
        <dbReference type="PROSITE" id="PS50035"/>
    </source>
</evidence>
<dbReference type="SMART" id="SM00155">
    <property type="entry name" value="PLDc"/>
    <property type="match status" value="2"/>
</dbReference>
<dbReference type="SUPFAM" id="SSF56024">
    <property type="entry name" value="Phospholipase D/nuclease"/>
    <property type="match status" value="2"/>
</dbReference>
<dbReference type="InterPro" id="IPR015679">
    <property type="entry name" value="PLipase_D_fam"/>
</dbReference>
<dbReference type="PIRSF" id="PIRSF009376">
    <property type="entry name" value="Phospholipase_D_euk"/>
    <property type="match status" value="1"/>
</dbReference>
<keyword evidence="10" id="KW-1185">Reference proteome</keyword>
<dbReference type="InterPro" id="IPR011993">
    <property type="entry name" value="PH-like_dom_sf"/>
</dbReference>
<keyword evidence="3 6" id="KW-0378">Hydrolase</keyword>
<dbReference type="AlphaFoldDB" id="A0AAD1XBW3"/>
<dbReference type="GO" id="GO:0035091">
    <property type="term" value="F:phosphatidylinositol binding"/>
    <property type="evidence" value="ECO:0007669"/>
    <property type="project" value="InterPro"/>
</dbReference>
<keyword evidence="4 6" id="KW-0442">Lipid degradation</keyword>
<organism evidence="9 10">
    <name type="scientific">Euplotes crassus</name>
    <dbReference type="NCBI Taxonomy" id="5936"/>
    <lineage>
        <taxon>Eukaryota</taxon>
        <taxon>Sar</taxon>
        <taxon>Alveolata</taxon>
        <taxon>Ciliophora</taxon>
        <taxon>Intramacronucleata</taxon>
        <taxon>Spirotrichea</taxon>
        <taxon>Hypotrichia</taxon>
        <taxon>Euplotida</taxon>
        <taxon>Euplotidae</taxon>
        <taxon>Moneuplotes</taxon>
    </lineage>
</organism>
<dbReference type="EMBL" id="CAMPGE010009709">
    <property type="protein sequence ID" value="CAI2368575.1"/>
    <property type="molecule type" value="Genomic_DNA"/>
</dbReference>
<evidence type="ECO:0000256" key="4">
    <source>
        <dbReference type="ARBA" id="ARBA00022963"/>
    </source>
</evidence>
<evidence type="ECO:0000313" key="10">
    <source>
        <dbReference type="Proteomes" id="UP001295684"/>
    </source>
</evidence>
<dbReference type="GO" id="GO:0009395">
    <property type="term" value="P:phospholipid catabolic process"/>
    <property type="evidence" value="ECO:0007669"/>
    <property type="project" value="TreeGrafter"/>
</dbReference>
<evidence type="ECO:0000256" key="1">
    <source>
        <dbReference type="ARBA" id="ARBA00000798"/>
    </source>
</evidence>
<dbReference type="PROSITE" id="PS50035">
    <property type="entry name" value="PLD"/>
    <property type="match status" value="2"/>
</dbReference>